<dbReference type="Proteomes" id="UP000823933">
    <property type="component" value="Unassembled WGS sequence"/>
</dbReference>
<evidence type="ECO:0000313" key="1">
    <source>
        <dbReference type="EMBL" id="HIW09283.1"/>
    </source>
</evidence>
<dbReference type="InterPro" id="IPR023393">
    <property type="entry name" value="START-like_dom_sf"/>
</dbReference>
<name>A0A9D1QB56_9FIRM</name>
<protein>
    <recommendedName>
        <fullName evidence="3">Polyketide cyclase</fullName>
    </recommendedName>
</protein>
<evidence type="ECO:0000313" key="2">
    <source>
        <dbReference type="Proteomes" id="UP000823933"/>
    </source>
</evidence>
<organism evidence="1 2">
    <name type="scientific">Candidatus Faecalibacterium intestinigallinarum</name>
    <dbReference type="NCBI Taxonomy" id="2838581"/>
    <lineage>
        <taxon>Bacteria</taxon>
        <taxon>Bacillati</taxon>
        <taxon>Bacillota</taxon>
        <taxon>Clostridia</taxon>
        <taxon>Eubacteriales</taxon>
        <taxon>Oscillospiraceae</taxon>
        <taxon>Faecalibacterium</taxon>
    </lineage>
</organism>
<dbReference type="AlphaFoldDB" id="A0A9D1QB56"/>
<evidence type="ECO:0008006" key="3">
    <source>
        <dbReference type="Google" id="ProtNLM"/>
    </source>
</evidence>
<dbReference type="SUPFAM" id="SSF55961">
    <property type="entry name" value="Bet v1-like"/>
    <property type="match status" value="1"/>
</dbReference>
<dbReference type="Gene3D" id="3.30.530.20">
    <property type="match status" value="1"/>
</dbReference>
<reference evidence="1" key="1">
    <citation type="journal article" date="2021" name="PeerJ">
        <title>Extensive microbial diversity within the chicken gut microbiome revealed by metagenomics and culture.</title>
        <authorList>
            <person name="Gilroy R."/>
            <person name="Ravi A."/>
            <person name="Getino M."/>
            <person name="Pursley I."/>
            <person name="Horton D.L."/>
            <person name="Alikhan N.F."/>
            <person name="Baker D."/>
            <person name="Gharbi K."/>
            <person name="Hall N."/>
            <person name="Watson M."/>
            <person name="Adriaenssens E.M."/>
            <person name="Foster-Nyarko E."/>
            <person name="Jarju S."/>
            <person name="Secka A."/>
            <person name="Antonio M."/>
            <person name="Oren A."/>
            <person name="Chaudhuri R.R."/>
            <person name="La Ragione R."/>
            <person name="Hildebrand F."/>
            <person name="Pallen M.J."/>
        </authorList>
    </citation>
    <scope>NUCLEOTIDE SEQUENCE</scope>
    <source>
        <strain evidence="1">ChiHcolR34-3080</strain>
    </source>
</reference>
<proteinExistence type="predicted"/>
<gene>
    <name evidence="1" type="ORF">H9890_07805</name>
</gene>
<sequence length="137" mass="15885">MTVSRFKAILPGDVQTVWDIVTGVMEYPAWRSDVERVETPGAQTFWEYAKGGYVTKFTITGEEHCRRWTLAMENANLTGRWVGVFRQRGAATAVDFTEYVTVKKFWMRPLVKLYLKRQQAQFAADLRTALRARRDKS</sequence>
<reference evidence="1" key="2">
    <citation type="submission" date="2021-04" db="EMBL/GenBank/DDBJ databases">
        <authorList>
            <person name="Gilroy R."/>
        </authorList>
    </citation>
    <scope>NUCLEOTIDE SEQUENCE</scope>
    <source>
        <strain evidence="1">ChiHcolR34-3080</strain>
    </source>
</reference>
<dbReference type="EMBL" id="DXHQ01000091">
    <property type="protein sequence ID" value="HIW09283.1"/>
    <property type="molecule type" value="Genomic_DNA"/>
</dbReference>
<comment type="caution">
    <text evidence="1">The sequence shown here is derived from an EMBL/GenBank/DDBJ whole genome shotgun (WGS) entry which is preliminary data.</text>
</comment>
<accession>A0A9D1QB56</accession>